<feature type="domain" description="DXP reductoisomerase C-terminal" evidence="12">
    <location>
        <begin position="260"/>
        <end position="377"/>
    </location>
</feature>
<keyword evidence="7 9" id="KW-0414">Isoprene biosynthesis</keyword>
<evidence type="ECO:0000256" key="4">
    <source>
        <dbReference type="ARBA" id="ARBA00022857"/>
    </source>
</evidence>
<feature type="binding site" evidence="9">
    <location>
        <position position="219"/>
    </location>
    <ligand>
        <name>1-deoxy-D-xylulose 5-phosphate</name>
        <dbReference type="ChEBI" id="CHEBI:57792"/>
    </ligand>
</feature>
<dbReference type="EC" id="1.1.1.267" evidence="9"/>
<dbReference type="Pfam" id="PF02670">
    <property type="entry name" value="DXP_reductoisom"/>
    <property type="match status" value="1"/>
</dbReference>
<dbReference type="Pfam" id="PF13288">
    <property type="entry name" value="DXPR_C"/>
    <property type="match status" value="1"/>
</dbReference>
<dbReference type="SUPFAM" id="SSF69055">
    <property type="entry name" value="1-deoxy-D-xylulose-5-phosphate reductoisomerase, C-terminal domain"/>
    <property type="match status" value="1"/>
</dbReference>
<comment type="similarity">
    <text evidence="2 9">Belongs to the DXR family.</text>
</comment>
<evidence type="ECO:0000313" key="13">
    <source>
        <dbReference type="EMBL" id="ORA84134.1"/>
    </source>
</evidence>
<comment type="pathway">
    <text evidence="1 9">Isoprenoid biosynthesis; isopentenyl diphosphate biosynthesis via DXP pathway; isopentenyl diphosphate from 1-deoxy-D-xylulose 5-phosphate: step 1/6.</text>
</comment>
<comment type="caution">
    <text evidence="9">Lacks conserved residue(s) required for the propagation of feature annotation.</text>
</comment>
<comment type="function">
    <text evidence="9">Catalyzes the NADPH-dependent rearrangement and reduction of 1-deoxy-D-xylulose-5-phosphate (DXP) to 2-C-methyl-D-erythritol 4-phosphate (MEP).</text>
</comment>
<feature type="binding site" evidence="9">
    <location>
        <position position="124"/>
    </location>
    <ligand>
        <name>NADPH</name>
        <dbReference type="ChEBI" id="CHEBI:57783"/>
    </ligand>
</feature>
<dbReference type="InterPro" id="IPR026877">
    <property type="entry name" value="DXPR_C"/>
</dbReference>
<keyword evidence="3 9" id="KW-0479">Metal-binding</keyword>
<feature type="domain" description="1-deoxy-D-xylulose 5-phosphate reductoisomerase C-terminal" evidence="11">
    <location>
        <begin position="144"/>
        <end position="227"/>
    </location>
</feature>
<comment type="catalytic activity">
    <reaction evidence="8">
        <text>2-C-methyl-D-erythritol 4-phosphate + NADP(+) = 1-deoxy-D-xylulose 5-phosphate + NADPH + H(+)</text>
        <dbReference type="Rhea" id="RHEA:13717"/>
        <dbReference type="ChEBI" id="CHEBI:15378"/>
        <dbReference type="ChEBI" id="CHEBI:57783"/>
        <dbReference type="ChEBI" id="CHEBI:57792"/>
        <dbReference type="ChEBI" id="CHEBI:58262"/>
        <dbReference type="ChEBI" id="CHEBI:58349"/>
        <dbReference type="EC" id="1.1.1.267"/>
    </reaction>
    <physiologicalReaction direction="right-to-left" evidence="8">
        <dbReference type="Rhea" id="RHEA:13719"/>
    </physiologicalReaction>
</comment>
<feature type="binding site" evidence="9">
    <location>
        <position position="216"/>
    </location>
    <ligand>
        <name>1-deoxy-D-xylulose 5-phosphate</name>
        <dbReference type="ChEBI" id="CHEBI:57792"/>
    </ligand>
</feature>
<keyword evidence="5 9" id="KW-0560">Oxidoreductase</keyword>
<feature type="binding site" evidence="9">
    <location>
        <position position="126"/>
    </location>
    <ligand>
        <name>NADPH</name>
        <dbReference type="ChEBI" id="CHEBI:57783"/>
    </ligand>
</feature>
<evidence type="ECO:0000256" key="2">
    <source>
        <dbReference type="ARBA" id="ARBA00006825"/>
    </source>
</evidence>
<gene>
    <name evidence="9" type="primary">dxr</name>
    <name evidence="13" type="ORF">BST29_06410</name>
</gene>
<feature type="binding site" evidence="9">
    <location>
        <position position="47"/>
    </location>
    <ligand>
        <name>NADPH</name>
        <dbReference type="ChEBI" id="CHEBI:57783"/>
    </ligand>
</feature>
<dbReference type="InterPro" id="IPR013644">
    <property type="entry name" value="DXP_reductoisomerase_C"/>
</dbReference>
<feature type="binding site" evidence="9">
    <location>
        <position position="125"/>
    </location>
    <ligand>
        <name>1-deoxy-D-xylulose 5-phosphate</name>
        <dbReference type="ChEBI" id="CHEBI:57792"/>
    </ligand>
</feature>
<dbReference type="SUPFAM" id="SSF55347">
    <property type="entry name" value="Glyceraldehyde-3-phosphate dehydrogenase-like, C-terminal domain"/>
    <property type="match status" value="1"/>
</dbReference>
<feature type="binding site" evidence="9">
    <location>
        <position position="215"/>
    </location>
    <ligand>
        <name>1-deoxy-D-xylulose 5-phosphate</name>
        <dbReference type="ChEBI" id="CHEBI:57792"/>
    </ligand>
</feature>
<dbReference type="PANTHER" id="PTHR30525">
    <property type="entry name" value="1-DEOXY-D-XYLULOSE 5-PHOSPHATE REDUCTOISOMERASE"/>
    <property type="match status" value="1"/>
</dbReference>
<dbReference type="InterPro" id="IPR003821">
    <property type="entry name" value="DXP_reductoisomerase"/>
</dbReference>
<dbReference type="PIRSF" id="PIRSF006205">
    <property type="entry name" value="Dxp_reductismrs"/>
    <property type="match status" value="1"/>
</dbReference>
<feature type="binding site" evidence="9">
    <location>
        <position position="174"/>
    </location>
    <ligand>
        <name>1-deoxy-D-xylulose 5-phosphate</name>
        <dbReference type="ChEBI" id="CHEBI:57792"/>
    </ligand>
</feature>
<evidence type="ECO:0000256" key="8">
    <source>
        <dbReference type="ARBA" id="ARBA00048543"/>
    </source>
</evidence>
<feature type="binding site" evidence="9">
    <location>
        <position position="18"/>
    </location>
    <ligand>
        <name>NADPH</name>
        <dbReference type="ChEBI" id="CHEBI:57783"/>
    </ligand>
</feature>
<protein>
    <recommendedName>
        <fullName evidence="9">1-deoxy-D-xylulose 5-phosphate reductoisomerase</fullName>
        <shortName evidence="9">DXP reductoisomerase</shortName>
        <ecNumber evidence="9">1.1.1.267</ecNumber>
    </recommendedName>
    <alternativeName>
        <fullName evidence="9">1-deoxyxylulose-5-phosphate reductoisomerase</fullName>
    </alternativeName>
    <alternativeName>
        <fullName evidence="9">2-C-methyl-D-erythritol 4-phosphate synthase</fullName>
    </alternativeName>
</protein>
<comment type="cofactor">
    <cofactor evidence="9">
        <name>Mg(2+)</name>
        <dbReference type="ChEBI" id="CHEBI:18420"/>
    </cofactor>
    <cofactor evidence="9">
        <name>Mn(2+)</name>
        <dbReference type="ChEBI" id="CHEBI:29035"/>
    </cofactor>
</comment>
<evidence type="ECO:0000259" key="10">
    <source>
        <dbReference type="Pfam" id="PF02670"/>
    </source>
</evidence>
<feature type="binding site" evidence="9">
    <location>
        <position position="148"/>
    </location>
    <ligand>
        <name>Mn(2+)</name>
        <dbReference type="ChEBI" id="CHEBI:29035"/>
    </ligand>
</feature>
<dbReference type="InterPro" id="IPR013512">
    <property type="entry name" value="DXP_reductoisomerase_N"/>
</dbReference>
<sequence>MTNPTADGRLRVLVLGSTGSIGTQALEVIAANPDRFEVVGLAAGGANPDTLARQRAETGVTNVAIADERAAAKLGDVPFTGPDAVTRLVEETDADVVLNALVGALGLRPTLAALASGARLALANKESLIAGGPLVLRAARPGQIVPVDSEHSALAQCLRCGAPDEVARLVLTASGGPFRGWTAADLEAVTPEQAGAHPTWSMGPMNTLNSASLVNKGLELIETHLLFGVPYDRIDVVVHPQSIVHSMVTFVDGSTIAQASPPDMRLPISLALGWPHRVPGAALSCDFTTAASWEFEPLDSDVFPAVELARHAGQAGGCMTAVYNAANEEAAAAFLEGRIGFPAIVRTIADVLHAADQWAASPATVDDVLDAQRWARERAQRAVTQEVLPTR</sequence>
<feature type="binding site" evidence="9">
    <location>
        <position position="210"/>
    </location>
    <ligand>
        <name>1-deoxy-D-xylulose 5-phosphate</name>
        <dbReference type="ChEBI" id="CHEBI:57792"/>
    </ligand>
</feature>
<keyword evidence="4 9" id="KW-0521">NADP</keyword>
<evidence type="ECO:0000256" key="6">
    <source>
        <dbReference type="ARBA" id="ARBA00023211"/>
    </source>
</evidence>
<dbReference type="InterPro" id="IPR036169">
    <property type="entry name" value="DXPR_C_sf"/>
</dbReference>
<accession>A0ABX3SUK2</accession>
<dbReference type="Gene3D" id="1.10.1740.10">
    <property type="match status" value="1"/>
</dbReference>
<feature type="binding site" evidence="9">
    <location>
        <position position="19"/>
    </location>
    <ligand>
        <name>NADPH</name>
        <dbReference type="ChEBI" id="CHEBI:57783"/>
    </ligand>
</feature>
<keyword evidence="14" id="KW-1185">Reference proteome</keyword>
<evidence type="ECO:0000259" key="12">
    <source>
        <dbReference type="Pfam" id="PF13288"/>
    </source>
</evidence>
<feature type="binding site" evidence="9">
    <location>
        <position position="44"/>
    </location>
    <ligand>
        <name>NADPH</name>
        <dbReference type="ChEBI" id="CHEBI:57783"/>
    </ligand>
</feature>
<keyword evidence="9" id="KW-0460">Magnesium</keyword>
<feature type="binding site" evidence="9">
    <location>
        <position position="150"/>
    </location>
    <ligand>
        <name>Mn(2+)</name>
        <dbReference type="ChEBI" id="CHEBI:29035"/>
    </ligand>
</feature>
<evidence type="ECO:0000313" key="14">
    <source>
        <dbReference type="Proteomes" id="UP000243140"/>
    </source>
</evidence>
<dbReference type="Proteomes" id="UP000243140">
    <property type="component" value="Unassembled WGS sequence"/>
</dbReference>
<feature type="binding site" evidence="9">
    <location>
        <position position="150"/>
    </location>
    <ligand>
        <name>1-deoxy-D-xylulose 5-phosphate</name>
        <dbReference type="ChEBI" id="CHEBI:57792"/>
    </ligand>
</feature>
<evidence type="ECO:0000259" key="11">
    <source>
        <dbReference type="Pfam" id="PF08436"/>
    </source>
</evidence>
<feature type="binding site" evidence="9">
    <location>
        <position position="20"/>
    </location>
    <ligand>
        <name>NADPH</name>
        <dbReference type="ChEBI" id="CHEBI:57783"/>
    </ligand>
</feature>
<keyword evidence="6 9" id="KW-0464">Manganese</keyword>
<reference evidence="13 14" key="1">
    <citation type="submission" date="2017-02" db="EMBL/GenBank/DDBJ databases">
        <title>The new phylogeny of genus Mycobacterium.</title>
        <authorList>
            <person name="Tortoli E."/>
            <person name="Trovato A."/>
            <person name="Cirillo D.M."/>
        </authorList>
    </citation>
    <scope>NUCLEOTIDE SEQUENCE [LARGE SCALE GENOMIC DNA]</scope>
    <source>
        <strain evidence="13 14">IP1130001</strain>
    </source>
</reference>
<feature type="binding site" evidence="9">
    <location>
        <position position="219"/>
    </location>
    <ligand>
        <name>Mn(2+)</name>
        <dbReference type="ChEBI" id="CHEBI:29035"/>
    </ligand>
</feature>
<evidence type="ECO:0000256" key="7">
    <source>
        <dbReference type="ARBA" id="ARBA00023229"/>
    </source>
</evidence>
<proteinExistence type="inferred from homology"/>
<dbReference type="InterPro" id="IPR036291">
    <property type="entry name" value="NAD(P)-bd_dom_sf"/>
</dbReference>
<name>A0ABX3SUK2_MYCMA</name>
<evidence type="ECO:0000256" key="5">
    <source>
        <dbReference type="ARBA" id="ARBA00023002"/>
    </source>
</evidence>
<dbReference type="Pfam" id="PF08436">
    <property type="entry name" value="DXP_redisom_C"/>
    <property type="match status" value="1"/>
</dbReference>
<evidence type="ECO:0000256" key="9">
    <source>
        <dbReference type="HAMAP-Rule" id="MF_00183"/>
    </source>
</evidence>
<feature type="domain" description="1-deoxy-D-xylulose 5-phosphate reductoisomerase N-terminal" evidence="10">
    <location>
        <begin position="12"/>
        <end position="132"/>
    </location>
</feature>
<feature type="binding site" evidence="9">
    <location>
        <position position="203"/>
    </location>
    <ligand>
        <name>NADPH</name>
        <dbReference type="ChEBI" id="CHEBI:57783"/>
    </ligand>
</feature>
<dbReference type="HAMAP" id="MF_00183">
    <property type="entry name" value="DXP_reductoisom"/>
    <property type="match status" value="1"/>
</dbReference>
<feature type="binding site" evidence="9">
    <location>
        <position position="197"/>
    </location>
    <ligand>
        <name>1-deoxy-D-xylulose 5-phosphate</name>
        <dbReference type="ChEBI" id="CHEBI:57792"/>
    </ligand>
</feature>
<organism evidence="13 14">
    <name type="scientific">Mycobacterium malmoense</name>
    <dbReference type="NCBI Taxonomy" id="1780"/>
    <lineage>
        <taxon>Bacteria</taxon>
        <taxon>Bacillati</taxon>
        <taxon>Actinomycetota</taxon>
        <taxon>Actinomycetes</taxon>
        <taxon>Mycobacteriales</taxon>
        <taxon>Mycobacteriaceae</taxon>
        <taxon>Mycobacterium</taxon>
    </lineage>
</organism>
<comment type="caution">
    <text evidence="13">The sequence shown here is derived from an EMBL/GenBank/DDBJ whole genome shotgun (WGS) entry which is preliminary data.</text>
</comment>
<dbReference type="SUPFAM" id="SSF51735">
    <property type="entry name" value="NAD(P)-binding Rossmann-fold domains"/>
    <property type="match status" value="1"/>
</dbReference>
<dbReference type="NCBIfam" id="TIGR00243">
    <property type="entry name" value="Dxr"/>
    <property type="match status" value="1"/>
</dbReference>
<dbReference type="EMBL" id="MVHV01000005">
    <property type="protein sequence ID" value="ORA84134.1"/>
    <property type="molecule type" value="Genomic_DNA"/>
</dbReference>
<dbReference type="RefSeq" id="WP_071510274.1">
    <property type="nucleotide sequence ID" value="NZ_CP060015.1"/>
</dbReference>
<dbReference type="PANTHER" id="PTHR30525:SF0">
    <property type="entry name" value="1-DEOXY-D-XYLULOSE 5-PHOSPHATE REDUCTOISOMERASE, CHLOROPLASTIC"/>
    <property type="match status" value="1"/>
</dbReference>
<feature type="binding site" evidence="9">
    <location>
        <position position="149"/>
    </location>
    <ligand>
        <name>1-deoxy-D-xylulose 5-phosphate</name>
        <dbReference type="ChEBI" id="CHEBI:57792"/>
    </ligand>
</feature>
<feature type="binding site" evidence="9">
    <location>
        <position position="21"/>
    </location>
    <ligand>
        <name>NADPH</name>
        <dbReference type="ChEBI" id="CHEBI:57783"/>
    </ligand>
</feature>
<evidence type="ECO:0000256" key="3">
    <source>
        <dbReference type="ARBA" id="ARBA00022723"/>
    </source>
</evidence>
<dbReference type="Gene3D" id="3.40.50.720">
    <property type="entry name" value="NAD(P)-binding Rossmann-like Domain"/>
    <property type="match status" value="1"/>
</dbReference>
<evidence type="ECO:0000256" key="1">
    <source>
        <dbReference type="ARBA" id="ARBA00005094"/>
    </source>
</evidence>